<reference evidence="2" key="1">
    <citation type="submission" date="2022-10" db="EMBL/GenBank/DDBJ databases">
        <title>The complete genomes of actinobacterial strains from the NBC collection.</title>
        <authorList>
            <person name="Joergensen T.S."/>
            <person name="Alvarez Arevalo M."/>
            <person name="Sterndorff E.B."/>
            <person name="Faurdal D."/>
            <person name="Vuksanovic O."/>
            <person name="Mourched A.-S."/>
            <person name="Charusanti P."/>
            <person name="Shaw S."/>
            <person name="Blin K."/>
            <person name="Weber T."/>
        </authorList>
    </citation>
    <scope>NUCLEOTIDE SEQUENCE</scope>
    <source>
        <strain evidence="2">NBC_01482</strain>
    </source>
</reference>
<dbReference type="Proteomes" id="UP001432062">
    <property type="component" value="Chromosome"/>
</dbReference>
<dbReference type="EMBL" id="CP109441">
    <property type="protein sequence ID" value="WUV50214.1"/>
    <property type="molecule type" value="Genomic_DNA"/>
</dbReference>
<gene>
    <name evidence="2" type="ORF">OG563_19670</name>
</gene>
<keyword evidence="1" id="KW-0472">Membrane</keyword>
<evidence type="ECO:0008006" key="4">
    <source>
        <dbReference type="Google" id="ProtNLM"/>
    </source>
</evidence>
<keyword evidence="3" id="KW-1185">Reference proteome</keyword>
<dbReference type="RefSeq" id="WP_327094908.1">
    <property type="nucleotide sequence ID" value="NZ_CP109149.1"/>
</dbReference>
<evidence type="ECO:0000256" key="1">
    <source>
        <dbReference type="SAM" id="Phobius"/>
    </source>
</evidence>
<sequence>MYPCTNPRCGSRGHNEPGCPNLVHADLPQRRNLVVLAVLAVTIVSSLVLAAFAAAPH</sequence>
<keyword evidence="1" id="KW-1133">Transmembrane helix</keyword>
<accession>A0ABZ1Z3U2</accession>
<evidence type="ECO:0000313" key="2">
    <source>
        <dbReference type="EMBL" id="WUV50214.1"/>
    </source>
</evidence>
<feature type="transmembrane region" description="Helical" evidence="1">
    <location>
        <begin position="33"/>
        <end position="55"/>
    </location>
</feature>
<organism evidence="2 3">
    <name type="scientific">Nocardia vinacea</name>
    <dbReference type="NCBI Taxonomy" id="96468"/>
    <lineage>
        <taxon>Bacteria</taxon>
        <taxon>Bacillati</taxon>
        <taxon>Actinomycetota</taxon>
        <taxon>Actinomycetes</taxon>
        <taxon>Mycobacteriales</taxon>
        <taxon>Nocardiaceae</taxon>
        <taxon>Nocardia</taxon>
    </lineage>
</organism>
<protein>
    <recommendedName>
        <fullName evidence="4">CCHC-type domain-containing protein</fullName>
    </recommendedName>
</protein>
<keyword evidence="1" id="KW-0812">Transmembrane</keyword>
<proteinExistence type="predicted"/>
<name>A0ABZ1Z3U2_9NOCA</name>
<evidence type="ECO:0000313" key="3">
    <source>
        <dbReference type="Proteomes" id="UP001432062"/>
    </source>
</evidence>